<dbReference type="RefSeq" id="WP_118362645.1">
    <property type="nucleotide sequence ID" value="NZ_QSHM01000006.1"/>
</dbReference>
<evidence type="ECO:0000256" key="1">
    <source>
        <dbReference type="SAM" id="Phobius"/>
    </source>
</evidence>
<evidence type="ECO:0000313" key="3">
    <source>
        <dbReference type="Proteomes" id="UP000285844"/>
    </source>
</evidence>
<proteinExistence type="predicted"/>
<feature type="transmembrane region" description="Helical" evidence="1">
    <location>
        <begin position="12"/>
        <end position="31"/>
    </location>
</feature>
<gene>
    <name evidence="2" type="ORF">DW858_06800</name>
</gene>
<keyword evidence="1" id="KW-0812">Transmembrane</keyword>
<dbReference type="Proteomes" id="UP000285844">
    <property type="component" value="Unassembled WGS sequence"/>
</dbReference>
<dbReference type="AlphaFoldDB" id="A0A413YWA6"/>
<sequence length="128" mass="15186">MMRIKGDAIMHGEYIIIYIMLDMIFLARYLYIKTQFYKTEGIAYGNSNHYFSEFLIRDDKGYNYVGWVSMNIFSPLHTRGEVYTIYVSKINSKNAVMGNEPTIYLVLSIVFFVFVIFYMIVLALYWLM</sequence>
<feature type="transmembrane region" description="Helical" evidence="1">
    <location>
        <begin position="103"/>
        <end position="127"/>
    </location>
</feature>
<comment type="caution">
    <text evidence="2">The sequence shown here is derived from an EMBL/GenBank/DDBJ whole genome shotgun (WGS) entry which is preliminary data.</text>
</comment>
<name>A0A413YWA6_9FIRM</name>
<keyword evidence="1" id="KW-1133">Transmembrane helix</keyword>
<protein>
    <recommendedName>
        <fullName evidence="4">DUF3592 domain-containing protein</fullName>
    </recommendedName>
</protein>
<dbReference type="EMBL" id="QSHM01000006">
    <property type="protein sequence ID" value="RHC13382.1"/>
    <property type="molecule type" value="Genomic_DNA"/>
</dbReference>
<evidence type="ECO:0000313" key="2">
    <source>
        <dbReference type="EMBL" id="RHC13382.1"/>
    </source>
</evidence>
<evidence type="ECO:0008006" key="4">
    <source>
        <dbReference type="Google" id="ProtNLM"/>
    </source>
</evidence>
<keyword evidence="1" id="KW-0472">Membrane</keyword>
<accession>A0A413YWA6</accession>
<organism evidence="2 3">
    <name type="scientific">Lachnospira eligens</name>
    <dbReference type="NCBI Taxonomy" id="39485"/>
    <lineage>
        <taxon>Bacteria</taxon>
        <taxon>Bacillati</taxon>
        <taxon>Bacillota</taxon>
        <taxon>Clostridia</taxon>
        <taxon>Lachnospirales</taxon>
        <taxon>Lachnospiraceae</taxon>
        <taxon>Lachnospira</taxon>
    </lineage>
</organism>
<reference evidence="2 3" key="1">
    <citation type="submission" date="2018-08" db="EMBL/GenBank/DDBJ databases">
        <title>A genome reference for cultivated species of the human gut microbiota.</title>
        <authorList>
            <person name="Zou Y."/>
            <person name="Xue W."/>
            <person name="Luo G."/>
        </authorList>
    </citation>
    <scope>NUCLEOTIDE SEQUENCE [LARGE SCALE GENOMIC DNA]</scope>
    <source>
        <strain evidence="2 3">AM37-3BH</strain>
    </source>
</reference>